<reference evidence="3 4" key="1">
    <citation type="journal article" date="2009" name="Nat. Genet.">
        <title>The genome of the cucumber, Cucumis sativus L.</title>
        <authorList>
            <person name="Huang S."/>
            <person name="Li R."/>
            <person name="Zhang Z."/>
            <person name="Li L."/>
            <person name="Gu X."/>
            <person name="Fan W."/>
            <person name="Lucas W.J."/>
            <person name="Wang X."/>
            <person name="Xie B."/>
            <person name="Ni P."/>
            <person name="Ren Y."/>
            <person name="Zhu H."/>
            <person name="Li J."/>
            <person name="Lin K."/>
            <person name="Jin W."/>
            <person name="Fei Z."/>
            <person name="Li G."/>
            <person name="Staub J."/>
            <person name="Kilian A."/>
            <person name="van der Vossen E.A."/>
            <person name="Wu Y."/>
            <person name="Guo J."/>
            <person name="He J."/>
            <person name="Jia Z."/>
            <person name="Ren Y."/>
            <person name="Tian G."/>
            <person name="Lu Y."/>
            <person name="Ruan J."/>
            <person name="Qian W."/>
            <person name="Wang M."/>
            <person name="Huang Q."/>
            <person name="Li B."/>
            <person name="Xuan Z."/>
            <person name="Cao J."/>
            <person name="Asan"/>
            <person name="Wu Z."/>
            <person name="Zhang J."/>
            <person name="Cai Q."/>
            <person name="Bai Y."/>
            <person name="Zhao B."/>
            <person name="Han Y."/>
            <person name="Li Y."/>
            <person name="Li X."/>
            <person name="Wang S."/>
            <person name="Shi Q."/>
            <person name="Liu S."/>
            <person name="Cho W.K."/>
            <person name="Kim J.Y."/>
            <person name="Xu Y."/>
            <person name="Heller-Uszynska K."/>
            <person name="Miao H."/>
            <person name="Cheng Z."/>
            <person name="Zhang S."/>
            <person name="Wu J."/>
            <person name="Yang Y."/>
            <person name="Kang H."/>
            <person name="Li M."/>
            <person name="Liang H."/>
            <person name="Ren X."/>
            <person name="Shi Z."/>
            <person name="Wen M."/>
            <person name="Jian M."/>
            <person name="Yang H."/>
            <person name="Zhang G."/>
            <person name="Yang Z."/>
            <person name="Chen R."/>
            <person name="Liu S."/>
            <person name="Li J."/>
            <person name="Ma L."/>
            <person name="Liu H."/>
            <person name="Zhou Y."/>
            <person name="Zhao J."/>
            <person name="Fang X."/>
            <person name="Li G."/>
            <person name="Fang L."/>
            <person name="Li Y."/>
            <person name="Liu D."/>
            <person name="Zheng H."/>
            <person name="Zhang Y."/>
            <person name="Qin N."/>
            <person name="Li Z."/>
            <person name="Yang G."/>
            <person name="Yang S."/>
            <person name="Bolund L."/>
            <person name="Kristiansen K."/>
            <person name="Zheng H."/>
            <person name="Li S."/>
            <person name="Zhang X."/>
            <person name="Yang H."/>
            <person name="Wang J."/>
            <person name="Sun R."/>
            <person name="Zhang B."/>
            <person name="Jiang S."/>
            <person name="Wang J."/>
            <person name="Du Y."/>
            <person name="Li S."/>
        </authorList>
    </citation>
    <scope>NUCLEOTIDE SEQUENCE [LARGE SCALE GENOMIC DNA]</scope>
    <source>
        <strain evidence="4">cv. 9930</strain>
    </source>
</reference>
<dbReference type="STRING" id="3659.A0A0A0LFQ1"/>
<evidence type="ECO:0000256" key="2">
    <source>
        <dbReference type="SAM" id="Phobius"/>
    </source>
</evidence>
<organism evidence="3 4">
    <name type="scientific">Cucumis sativus</name>
    <name type="common">Cucumber</name>
    <dbReference type="NCBI Taxonomy" id="3659"/>
    <lineage>
        <taxon>Eukaryota</taxon>
        <taxon>Viridiplantae</taxon>
        <taxon>Streptophyta</taxon>
        <taxon>Embryophyta</taxon>
        <taxon>Tracheophyta</taxon>
        <taxon>Spermatophyta</taxon>
        <taxon>Magnoliopsida</taxon>
        <taxon>eudicotyledons</taxon>
        <taxon>Gunneridae</taxon>
        <taxon>Pentapetalae</taxon>
        <taxon>rosids</taxon>
        <taxon>fabids</taxon>
        <taxon>Cucurbitales</taxon>
        <taxon>Cucurbitaceae</taxon>
        <taxon>Benincaseae</taxon>
        <taxon>Cucumis</taxon>
    </lineage>
</organism>
<evidence type="ECO:0000313" key="4">
    <source>
        <dbReference type="Proteomes" id="UP000029981"/>
    </source>
</evidence>
<proteinExistence type="predicted"/>
<sequence>MPLVLAFSPFHFYSNEFLCLNMLPLIYSIYNFLLSLFGAIIRCFFRIQVYYGTVDSVLQIKGQEGEFQATADYNSSKYQLEPTTQIHGFIQKSETTNCFVQEFCFTASPSSSGNQTPDHDFECYSSKYLCESDDGVKLEIFNAEEGLEKLDEHEGLEKLVEHEGLVSNIDAPIPVEVEKSGHDCSEVETLVEDGSFLFSDSDFESPCFDEEYIEIELELKPSLHVLNNAKILPVNDWSEEESQDCLVELTETEKDEKGMEFFEQQQQQEEEEEEEEFLQEHQDLINQLKIELRNSRTGGLPTVQEEEDEGEAGSMCPTSVETLKPLKKDQNFELKQHFREIQKVYKTYAEKMRKLDISNIQTNYAIGLVKLKDPNGSMDGKKSGLKSVFPLKLRPGRGGVKDCPRLTRDLKRDMEMVYVGHLCLSWELLHWQHRKATELQQNDSREVSRFTRVVNEFQLFSILIQRFIEDEQFCGPRIDNYARNRLFIRSLLQVPAIRADCVNDKKQRGKEDESTISTAALVSIIEDSMQVFREFLRAEKFVRNSTIKCAQGQLNAQRMMMEIRSGLQKKERRLKEILRSGNCIAKKFKRIGEDEGRVKNELLIAEVELKLVSRVVSMSRLTESQLIWCHKKLHQINFVNRKVVIEPSFSLFPC</sequence>
<keyword evidence="4" id="KW-1185">Reference proteome</keyword>
<dbReference type="Proteomes" id="UP000029981">
    <property type="component" value="Chromosome 2"/>
</dbReference>
<dbReference type="Gramene" id="KGN60513">
    <property type="protein sequence ID" value="KGN60513"/>
    <property type="gene ID" value="Csa_2G000220"/>
</dbReference>
<keyword evidence="2" id="KW-0472">Membrane</keyword>
<name>A0A0A0LFQ1_CUCSA</name>
<dbReference type="PANTHER" id="PTHR46741">
    <property type="entry name" value="OS09G0413600 PROTEIN"/>
    <property type="match status" value="1"/>
</dbReference>
<keyword evidence="2" id="KW-1133">Transmembrane helix</keyword>
<dbReference type="KEGG" id="csv:101214479"/>
<reference evidence="3 4" key="2">
    <citation type="journal article" date="2009" name="PLoS ONE">
        <title>An integrated genetic and cytogenetic map of the cucumber genome.</title>
        <authorList>
            <person name="Ren Y."/>
            <person name="Zhang Z."/>
            <person name="Liu J."/>
            <person name="Staub J.E."/>
            <person name="Han Y."/>
            <person name="Cheng Z."/>
            <person name="Li X."/>
            <person name="Lu J."/>
            <person name="Miao H."/>
            <person name="Kang H."/>
            <person name="Xie B."/>
            <person name="Gu X."/>
            <person name="Wang X."/>
            <person name="Du Y."/>
            <person name="Jin W."/>
            <person name="Huang S."/>
        </authorList>
    </citation>
    <scope>NUCLEOTIDE SEQUENCE [LARGE SCALE GENOMIC DNA]</scope>
    <source>
        <strain evidence="4">cv. 9930</strain>
    </source>
</reference>
<dbReference type="InterPro" id="IPR012870">
    <property type="entry name" value="DUF1666"/>
</dbReference>
<gene>
    <name evidence="3" type="ORF">Csa_2G000220</name>
</gene>
<keyword evidence="2" id="KW-0812">Transmembrane</keyword>
<dbReference type="OrthoDB" id="772197at2759"/>
<reference evidence="3 4" key="3">
    <citation type="journal article" date="2010" name="BMC Genomics">
        <title>Transcriptome sequencing and comparative analysis of cucumber flowers with different sex types.</title>
        <authorList>
            <person name="Guo S."/>
            <person name="Zheng Y."/>
            <person name="Joung J.G."/>
            <person name="Liu S."/>
            <person name="Zhang Z."/>
            <person name="Crasta O.R."/>
            <person name="Sobral B.W."/>
            <person name="Xu Y."/>
            <person name="Huang S."/>
            <person name="Fei Z."/>
        </authorList>
    </citation>
    <scope>NUCLEOTIDE SEQUENCE [LARGE SCALE GENOMIC DNA]</scope>
    <source>
        <strain evidence="4">cv. 9930</strain>
    </source>
</reference>
<protein>
    <submittedName>
        <fullName evidence="3">Uncharacterized protein</fullName>
    </submittedName>
</protein>
<evidence type="ECO:0000256" key="1">
    <source>
        <dbReference type="SAM" id="Coils"/>
    </source>
</evidence>
<dbReference type="PANTHER" id="PTHR46741:SF4">
    <property type="entry name" value="FINGER FYVE DOMAIN PROTEIN, PUTATIVE (DUF1666)-RELATED"/>
    <property type="match status" value="1"/>
</dbReference>
<dbReference type="EMBL" id="CM002923">
    <property type="protein sequence ID" value="KGN60513.1"/>
    <property type="molecule type" value="Genomic_DNA"/>
</dbReference>
<dbReference type="OMA" id="ECDPIER"/>
<accession>A0A0A0LFQ1</accession>
<dbReference type="Pfam" id="PF07891">
    <property type="entry name" value="DUF1666"/>
    <property type="match status" value="1"/>
</dbReference>
<keyword evidence="1" id="KW-0175">Coiled coil</keyword>
<reference evidence="3 4" key="4">
    <citation type="journal article" date="2011" name="BMC Genomics">
        <title>RNA-Seq improves annotation of protein-coding genes in the cucumber genome.</title>
        <authorList>
            <person name="Li Z."/>
            <person name="Zhang Z."/>
            <person name="Yan P."/>
            <person name="Huang S."/>
            <person name="Fei Z."/>
            <person name="Lin K."/>
        </authorList>
    </citation>
    <scope>NUCLEOTIDE SEQUENCE [LARGE SCALE GENOMIC DNA]</scope>
    <source>
        <strain evidence="4">cv. 9930</strain>
    </source>
</reference>
<dbReference type="AlphaFoldDB" id="A0A0A0LFQ1"/>
<evidence type="ECO:0000313" key="3">
    <source>
        <dbReference type="EMBL" id="KGN60513.1"/>
    </source>
</evidence>
<feature type="transmembrane region" description="Helical" evidence="2">
    <location>
        <begin position="25"/>
        <end position="45"/>
    </location>
</feature>
<feature type="coiled-coil region" evidence="1">
    <location>
        <begin position="267"/>
        <end position="298"/>
    </location>
</feature>
<dbReference type="eggNOG" id="ENOG502QTPI">
    <property type="taxonomic scope" value="Eukaryota"/>
</dbReference>